<dbReference type="GO" id="GO:0009986">
    <property type="term" value="C:cell surface"/>
    <property type="evidence" value="ECO:0007669"/>
    <property type="project" value="TreeGrafter"/>
</dbReference>
<dbReference type="Gene3D" id="2.60.40.60">
    <property type="entry name" value="Cadherins"/>
    <property type="match status" value="2"/>
</dbReference>
<evidence type="ECO:0000313" key="20">
    <source>
        <dbReference type="Proteomes" id="UP000183832"/>
    </source>
</evidence>
<dbReference type="SUPFAM" id="SSF49313">
    <property type="entry name" value="Cadherin-like"/>
    <property type="match status" value="2"/>
</dbReference>
<dbReference type="PROSITE" id="PS50268">
    <property type="entry name" value="CADHERIN_2"/>
    <property type="match status" value="2"/>
</dbReference>
<feature type="domain" description="Cadherin" evidence="18">
    <location>
        <begin position="143"/>
        <end position="265"/>
    </location>
</feature>
<dbReference type="OrthoDB" id="10012272at2759"/>
<keyword evidence="3 17" id="KW-0732">Signal</keyword>
<keyword evidence="6" id="KW-0130">Cell adhesion</keyword>
<evidence type="ECO:0000256" key="9">
    <source>
        <dbReference type="ARBA" id="ARBA00023136"/>
    </source>
</evidence>
<feature type="compositionally biased region" description="Acidic residues" evidence="15">
    <location>
        <begin position="843"/>
        <end position="859"/>
    </location>
</feature>
<organism evidence="19 20">
    <name type="scientific">Clunio marinus</name>
    <dbReference type="NCBI Taxonomy" id="568069"/>
    <lineage>
        <taxon>Eukaryota</taxon>
        <taxon>Metazoa</taxon>
        <taxon>Ecdysozoa</taxon>
        <taxon>Arthropoda</taxon>
        <taxon>Hexapoda</taxon>
        <taxon>Insecta</taxon>
        <taxon>Pterygota</taxon>
        <taxon>Neoptera</taxon>
        <taxon>Endopterygota</taxon>
        <taxon>Diptera</taxon>
        <taxon>Nematocera</taxon>
        <taxon>Chironomoidea</taxon>
        <taxon>Chironomidae</taxon>
        <taxon>Clunio</taxon>
    </lineage>
</organism>
<dbReference type="EMBL" id="CVRI01000020">
    <property type="protein sequence ID" value="CRK90879.1"/>
    <property type="molecule type" value="Genomic_DNA"/>
</dbReference>
<evidence type="ECO:0000256" key="6">
    <source>
        <dbReference type="ARBA" id="ARBA00022889"/>
    </source>
</evidence>
<evidence type="ECO:0000256" key="5">
    <source>
        <dbReference type="ARBA" id="ARBA00022837"/>
    </source>
</evidence>
<dbReference type="GO" id="GO:0050806">
    <property type="term" value="P:positive regulation of synaptic transmission"/>
    <property type="evidence" value="ECO:0007669"/>
    <property type="project" value="TreeGrafter"/>
</dbReference>
<dbReference type="GO" id="GO:0051965">
    <property type="term" value="P:positive regulation of synapse assembly"/>
    <property type="evidence" value="ECO:0007669"/>
    <property type="project" value="TreeGrafter"/>
</dbReference>
<dbReference type="CDD" id="cd11304">
    <property type="entry name" value="Cadherin_repeat"/>
    <property type="match status" value="1"/>
</dbReference>
<dbReference type="InterPro" id="IPR013320">
    <property type="entry name" value="ConA-like_dom_sf"/>
</dbReference>
<dbReference type="Pfam" id="PF02210">
    <property type="entry name" value="Laminin_G_2"/>
    <property type="match status" value="1"/>
</dbReference>
<keyword evidence="2 16" id="KW-0812">Transmembrane</keyword>
<dbReference type="GO" id="GO:0007156">
    <property type="term" value="P:homophilic cell adhesion via plasma membrane adhesion molecules"/>
    <property type="evidence" value="ECO:0007669"/>
    <property type="project" value="InterPro"/>
</dbReference>
<dbReference type="Pfam" id="PF19699">
    <property type="entry name" value="CLSTN_C"/>
    <property type="match status" value="1"/>
</dbReference>
<dbReference type="PRINTS" id="PR00205">
    <property type="entry name" value="CADHERIN"/>
</dbReference>
<evidence type="ECO:0000259" key="18">
    <source>
        <dbReference type="PROSITE" id="PS50268"/>
    </source>
</evidence>
<protein>
    <submittedName>
        <fullName evidence="19">CLUMA_CG004569, isoform A</fullName>
    </submittedName>
</protein>
<evidence type="ECO:0000256" key="1">
    <source>
        <dbReference type="ARBA" id="ARBA00022475"/>
    </source>
</evidence>
<dbReference type="FunFam" id="2.60.40.60:FF:000285">
    <property type="entry name" value="Calsyntenin-1, isoform C"/>
    <property type="match status" value="1"/>
</dbReference>
<evidence type="ECO:0000256" key="13">
    <source>
        <dbReference type="ARBA" id="ARBA00035015"/>
    </source>
</evidence>
<keyword evidence="4" id="KW-0677">Repeat</keyword>
<dbReference type="GO" id="GO:0005509">
    <property type="term" value="F:calcium ion binding"/>
    <property type="evidence" value="ECO:0007669"/>
    <property type="project" value="UniProtKB-UniRule"/>
</dbReference>
<accession>A0A1J1HS48</accession>
<dbReference type="FunFam" id="2.60.40.60:FF:000025">
    <property type="entry name" value="Calsyntenin 1"/>
    <property type="match status" value="1"/>
</dbReference>
<dbReference type="InterPro" id="IPR015919">
    <property type="entry name" value="Cadherin-like_sf"/>
</dbReference>
<keyword evidence="9 16" id="KW-0472">Membrane</keyword>
<keyword evidence="20" id="KW-1185">Reference proteome</keyword>
<dbReference type="PANTHER" id="PTHR14139">
    <property type="entry name" value="CALSYNTENIN"/>
    <property type="match status" value="1"/>
</dbReference>
<keyword evidence="7 16" id="KW-1133">Transmembrane helix</keyword>
<evidence type="ECO:0000256" key="17">
    <source>
        <dbReference type="SAM" id="SignalP"/>
    </source>
</evidence>
<evidence type="ECO:0000256" key="8">
    <source>
        <dbReference type="ARBA" id="ARBA00023018"/>
    </source>
</evidence>
<comment type="subcellular location">
    <subcellularLocation>
        <location evidence="12">Postsynaptic cell membrane</location>
        <topology evidence="12">Single-pass type I membrane protein</topology>
    </subcellularLocation>
</comment>
<reference evidence="19 20" key="1">
    <citation type="submission" date="2015-04" db="EMBL/GenBank/DDBJ databases">
        <authorList>
            <person name="Syromyatnikov M.Y."/>
            <person name="Popov V.N."/>
        </authorList>
    </citation>
    <scope>NUCLEOTIDE SEQUENCE [LARGE SCALE GENOMIC DNA]</scope>
</reference>
<feature type="chain" id="PRO_5012791747" evidence="17">
    <location>
        <begin position="22"/>
        <end position="866"/>
    </location>
</feature>
<proteinExistence type="inferred from homology"/>
<evidence type="ECO:0000256" key="4">
    <source>
        <dbReference type="ARBA" id="ARBA00022737"/>
    </source>
</evidence>
<dbReference type="Gene3D" id="2.60.120.200">
    <property type="match status" value="1"/>
</dbReference>
<dbReference type="InterPro" id="IPR002126">
    <property type="entry name" value="Cadherin-like_dom"/>
</dbReference>
<keyword evidence="5 14" id="KW-0106">Calcium</keyword>
<dbReference type="SMART" id="SM00112">
    <property type="entry name" value="CA"/>
    <property type="match status" value="2"/>
</dbReference>
<evidence type="ECO:0000256" key="11">
    <source>
        <dbReference type="ARBA" id="ARBA00023257"/>
    </source>
</evidence>
<evidence type="ECO:0000256" key="12">
    <source>
        <dbReference type="ARBA" id="ARBA00035006"/>
    </source>
</evidence>
<name>A0A1J1HS48_9DIPT</name>
<feature type="domain" description="Cadherin" evidence="18">
    <location>
        <begin position="84"/>
        <end position="142"/>
    </location>
</feature>
<evidence type="ECO:0000256" key="2">
    <source>
        <dbReference type="ARBA" id="ARBA00022692"/>
    </source>
</evidence>
<dbReference type="Proteomes" id="UP000183832">
    <property type="component" value="Unassembled WGS sequence"/>
</dbReference>
<evidence type="ECO:0000256" key="14">
    <source>
        <dbReference type="PROSITE-ProRule" id="PRU00043"/>
    </source>
</evidence>
<comment type="similarity">
    <text evidence="13">Belongs to the calsyntenin family.</text>
</comment>
<dbReference type="InterPro" id="IPR001791">
    <property type="entry name" value="Laminin_G"/>
</dbReference>
<keyword evidence="8" id="KW-0770">Synapse</keyword>
<dbReference type="GO" id="GO:0045211">
    <property type="term" value="C:postsynaptic membrane"/>
    <property type="evidence" value="ECO:0007669"/>
    <property type="project" value="UniProtKB-SubCell"/>
</dbReference>
<gene>
    <name evidence="19" type="primary">putative Calsyntenin-1</name>
    <name evidence="19" type="ORF">CLUMA_CG004569</name>
</gene>
<evidence type="ECO:0000256" key="7">
    <source>
        <dbReference type="ARBA" id="ARBA00022989"/>
    </source>
</evidence>
<evidence type="ECO:0000256" key="3">
    <source>
        <dbReference type="ARBA" id="ARBA00022729"/>
    </source>
</evidence>
<keyword evidence="1" id="KW-1003">Cell membrane</keyword>
<dbReference type="PANTHER" id="PTHR14139:SF2">
    <property type="entry name" value="CALSYNTENIN-1"/>
    <property type="match status" value="1"/>
</dbReference>
<evidence type="ECO:0000256" key="16">
    <source>
        <dbReference type="SAM" id="Phobius"/>
    </source>
</evidence>
<dbReference type="SUPFAM" id="SSF49899">
    <property type="entry name" value="Concanavalin A-like lectins/glucanases"/>
    <property type="match status" value="1"/>
</dbReference>
<dbReference type="STRING" id="568069.A0A1J1HS48"/>
<evidence type="ECO:0000313" key="19">
    <source>
        <dbReference type="EMBL" id="CRK90879.1"/>
    </source>
</evidence>
<evidence type="ECO:0000256" key="10">
    <source>
        <dbReference type="ARBA" id="ARBA00023180"/>
    </source>
</evidence>
<feature type="signal peptide" evidence="17">
    <location>
        <begin position="1"/>
        <end position="21"/>
    </location>
</feature>
<feature type="region of interest" description="Disordered" evidence="15">
    <location>
        <begin position="836"/>
        <end position="866"/>
    </location>
</feature>
<dbReference type="InterPro" id="IPR045588">
    <property type="entry name" value="CLSTN_C"/>
</dbReference>
<dbReference type="AlphaFoldDB" id="A0A1J1HS48"/>
<keyword evidence="10" id="KW-0325">Glycoprotein</keyword>
<feature type="transmembrane region" description="Helical" evidence="16">
    <location>
        <begin position="775"/>
        <end position="796"/>
    </location>
</feature>
<sequence length="866" mass="98368">MMKQKSLLAFALLVIACQCFADKKLSIEHDDYGFPEYRDRVLEKSYHGLIKENETFVEITPVIKVDGDRVCNLKIIKSHKDIPFKIKLYNSVGVLEAKRTLNCEKRKNYKFEIYAVLCNGNKSESAAVHISVVDINEYSPVFLQPSYVTEVDEGRLYQEIIRVEATDKDCTPLFGDVCRYEILTADQPFIIDNEGSIKNVMPLSHKASHNHILSVIAYDCAMKQSAPVMVTIRVRKICEAKIMGIQERLDYSANTLEKVFLFPKFNLELCDIKCKGEEMLISTKVTLKTKHISFGCDRDGSKCEAKNSMIELLNKNAEWTKDNSFDEGDENIFHFDGSNGMVIPDTVINLDKLATRRFTIQTMFRHHSIFNNDKITKEHVLCSADSSKMNRHHFALFVRHCRLILLLRQNNNDGNLNIFLPAEWRWKIPEVCDNEWHQYLITVDLPKVELFIDGVRFVASQDNRHSNPEIIDDWPLHAASGINTTLTVGACYQSSENRLKHGFRGDISSIKLNVNEVLRENEIKCGIDCAERLLQPDEKLMETDQQVQINSQMNEITIEGTSKENIEKLVQQIQYINEKINPTIGRRNLAIETTSITIAVYSGNDINEDLQKLDSCNINVFPSLNADHEEITLSHIDKSQVSPDVDIKTVITKNGVEMIGSDTIHNYLHILHNLVYKNSFGLYYLNRIFKISCSQLGNQIKSGELTITLTVLHPKSSTLADTQTTSTEKTSAAILHQSNDNVNLFNHVLLNPQEVNEPHVKTSHNYKLKESNSTMLIVVICASFIILICGVGVARLKSQTQTLSGKNKQQPSKSLTDQHQQLDWDDSDLTISLTINPFQNENATDDSSDSENSESDEEEGKTTNMY</sequence>
<dbReference type="PROSITE" id="PS51257">
    <property type="entry name" value="PROKAR_LIPOPROTEIN"/>
    <property type="match status" value="1"/>
</dbReference>
<keyword evidence="11" id="KW-0628">Postsynaptic cell membrane</keyword>
<evidence type="ECO:0000256" key="15">
    <source>
        <dbReference type="SAM" id="MobiDB-lite"/>
    </source>
</evidence>